<sequence length="327" mass="34632">MKKARKLIGIILSLALVIGMLSACGGDAPTGEGGGKQYLRISCGPSGGFIYTMFAGISNLVMEDHPDAYDIQLDISTGTSENARNVITGAAQLSMVGLDVIKDAYDGTGEFEGMEPEQILHVMSGPPAIVHIMVPEGSDAKSIEDLVGLRVGVGMGVMSTYLPILFEALGLPTDTTPMTELSITDMCNGLADGTIDAGIYATPYPTSSISDLSMTSGLELIPIPADVVAKVAEKYPFFYEEMIPAGAYNGVDYDTPTMARRSAIVAGPDVPDQVVYDFCKTIIDHNEELALVHADCATLNLDNALDGLQVPLHPGAEQYYKEVGLIE</sequence>
<dbReference type="Gene3D" id="3.40.190.10">
    <property type="entry name" value="Periplasmic binding protein-like II"/>
    <property type="match status" value="2"/>
</dbReference>
<protein>
    <submittedName>
        <fullName evidence="2">TAXI family TRAP transporter solute-binding subunit</fullName>
    </submittedName>
</protein>
<dbReference type="InterPro" id="IPR011852">
    <property type="entry name" value="TRAP_TAXI"/>
</dbReference>
<dbReference type="PANTHER" id="PTHR42941:SF1">
    <property type="entry name" value="SLL1037 PROTEIN"/>
    <property type="match status" value="1"/>
</dbReference>
<dbReference type="SUPFAM" id="SSF53850">
    <property type="entry name" value="Periplasmic binding protein-like II"/>
    <property type="match status" value="1"/>
</dbReference>
<dbReference type="PROSITE" id="PS51257">
    <property type="entry name" value="PROKAR_LIPOPROTEIN"/>
    <property type="match status" value="1"/>
</dbReference>
<proteinExistence type="predicted"/>
<dbReference type="Proteomes" id="UP000429811">
    <property type="component" value="Unassembled WGS sequence"/>
</dbReference>
<dbReference type="EMBL" id="WKPO01000026">
    <property type="protein sequence ID" value="MSB50184.1"/>
    <property type="molecule type" value="Genomic_DNA"/>
</dbReference>
<feature type="chain" id="PRO_5038678538" evidence="1">
    <location>
        <begin position="26"/>
        <end position="327"/>
    </location>
</feature>
<dbReference type="RefSeq" id="WP_154250825.1">
    <property type="nucleotide sequence ID" value="NZ_JADMSX010000050.1"/>
</dbReference>
<dbReference type="NCBIfam" id="TIGR02122">
    <property type="entry name" value="TRAP_TAXI"/>
    <property type="match status" value="1"/>
</dbReference>
<dbReference type="Pfam" id="PF16868">
    <property type="entry name" value="NMT1_3"/>
    <property type="match status" value="1"/>
</dbReference>
<evidence type="ECO:0000313" key="2">
    <source>
        <dbReference type="EMBL" id="MSB50184.1"/>
    </source>
</evidence>
<evidence type="ECO:0000313" key="3">
    <source>
        <dbReference type="Proteomes" id="UP000429811"/>
    </source>
</evidence>
<keyword evidence="1" id="KW-0732">Signal</keyword>
<organism evidence="2 3">
    <name type="scientific">Flavonifractor plautii</name>
    <name type="common">Fusobacterium plautii</name>
    <dbReference type="NCBI Taxonomy" id="292800"/>
    <lineage>
        <taxon>Bacteria</taxon>
        <taxon>Bacillati</taxon>
        <taxon>Bacillota</taxon>
        <taxon>Clostridia</taxon>
        <taxon>Eubacteriales</taxon>
        <taxon>Oscillospiraceae</taxon>
        <taxon>Flavonifractor</taxon>
    </lineage>
</organism>
<comment type="caution">
    <text evidence="2">The sequence shown here is derived from an EMBL/GenBank/DDBJ whole genome shotgun (WGS) entry which is preliminary data.</text>
</comment>
<dbReference type="PANTHER" id="PTHR42941">
    <property type="entry name" value="SLL1037 PROTEIN"/>
    <property type="match status" value="1"/>
</dbReference>
<reference evidence="2 3" key="1">
    <citation type="journal article" date="2019" name="Nat. Med.">
        <title>A library of human gut bacterial isolates paired with longitudinal multiomics data enables mechanistic microbiome research.</title>
        <authorList>
            <person name="Poyet M."/>
            <person name="Groussin M."/>
            <person name="Gibbons S.M."/>
            <person name="Avila-Pacheco J."/>
            <person name="Jiang X."/>
            <person name="Kearney S.M."/>
            <person name="Perrotta A.R."/>
            <person name="Berdy B."/>
            <person name="Zhao S."/>
            <person name="Lieberman T.D."/>
            <person name="Swanson P.K."/>
            <person name="Smith M."/>
            <person name="Roesemann S."/>
            <person name="Alexander J.E."/>
            <person name="Rich S.A."/>
            <person name="Livny J."/>
            <person name="Vlamakis H."/>
            <person name="Clish C."/>
            <person name="Bullock K."/>
            <person name="Deik A."/>
            <person name="Scott J."/>
            <person name="Pierce K.A."/>
            <person name="Xavier R.J."/>
            <person name="Alm E.J."/>
        </authorList>
    </citation>
    <scope>NUCLEOTIDE SEQUENCE [LARGE SCALE GENOMIC DNA]</scope>
    <source>
        <strain evidence="2 3">BIOML-A5</strain>
    </source>
</reference>
<accession>A0A6I2RSN3</accession>
<dbReference type="CDD" id="cd13520">
    <property type="entry name" value="PBP2_TAXI_TRAP"/>
    <property type="match status" value="1"/>
</dbReference>
<name>A0A6I2RSN3_FLAPL</name>
<gene>
    <name evidence="2" type="ORF">GKE90_15990</name>
</gene>
<feature type="signal peptide" evidence="1">
    <location>
        <begin position="1"/>
        <end position="25"/>
    </location>
</feature>
<dbReference type="AlphaFoldDB" id="A0A6I2RSN3"/>
<evidence type="ECO:0000256" key="1">
    <source>
        <dbReference type="SAM" id="SignalP"/>
    </source>
</evidence>